<reference evidence="1" key="1">
    <citation type="submission" date="2022-11" db="EMBL/GenBank/DDBJ databases">
        <title>Genome Sequence of Boeremia exigua.</title>
        <authorList>
            <person name="Buettner E."/>
        </authorList>
    </citation>
    <scope>NUCLEOTIDE SEQUENCE</scope>
    <source>
        <strain evidence="1">CU02</strain>
    </source>
</reference>
<name>A0ACC2IBV7_9PLEO</name>
<dbReference type="Proteomes" id="UP001153331">
    <property type="component" value="Unassembled WGS sequence"/>
</dbReference>
<comment type="caution">
    <text evidence="1">The sequence shown here is derived from an EMBL/GenBank/DDBJ whole genome shotgun (WGS) entry which is preliminary data.</text>
</comment>
<evidence type="ECO:0000313" key="2">
    <source>
        <dbReference type="Proteomes" id="UP001153331"/>
    </source>
</evidence>
<organism evidence="1 2">
    <name type="scientific">Boeremia exigua</name>
    <dbReference type="NCBI Taxonomy" id="749465"/>
    <lineage>
        <taxon>Eukaryota</taxon>
        <taxon>Fungi</taxon>
        <taxon>Dikarya</taxon>
        <taxon>Ascomycota</taxon>
        <taxon>Pezizomycotina</taxon>
        <taxon>Dothideomycetes</taxon>
        <taxon>Pleosporomycetidae</taxon>
        <taxon>Pleosporales</taxon>
        <taxon>Pleosporineae</taxon>
        <taxon>Didymellaceae</taxon>
        <taxon>Boeremia</taxon>
    </lineage>
</organism>
<accession>A0ACC2IBV7</accession>
<gene>
    <name evidence="1" type="ORF">OPT61_g5032</name>
</gene>
<dbReference type="EMBL" id="JAPHNI010000309">
    <property type="protein sequence ID" value="KAJ8112643.1"/>
    <property type="molecule type" value="Genomic_DNA"/>
</dbReference>
<sequence>MFDRTSGARRGRDPLHNVLGRFPIRVKGVAQRRLKMHYWSKGEAKGQGEDTIMMKAQRVPGGMARRLGRYSNYLDWVSTQRWKAQDHGNATGLHGGQGKSDSCKGSCYTCAPALPKLACLAPRNISRSCTHNTPSITLRSRRRHPRNEPVIFPTSLPAVQCRGLDLPYTRHTMRGDKDTGRNVQLLFDSTSGEEVEKGAGQRPSNQYVVQRGLLDRRLTSLQQTSGIICRTLSRRAPFTSRVTATSATGQYIARGCCFCASGAGPKSASWSASTCRCALRVSTCA</sequence>
<protein>
    <submittedName>
        <fullName evidence="1">Uncharacterized protein</fullName>
    </submittedName>
</protein>
<proteinExistence type="predicted"/>
<keyword evidence="2" id="KW-1185">Reference proteome</keyword>
<evidence type="ECO:0000313" key="1">
    <source>
        <dbReference type="EMBL" id="KAJ8112643.1"/>
    </source>
</evidence>